<keyword evidence="4" id="KW-1185">Reference proteome</keyword>
<feature type="compositionally biased region" description="Basic and acidic residues" evidence="1">
    <location>
        <begin position="258"/>
        <end position="280"/>
    </location>
</feature>
<reference evidence="3 4" key="1">
    <citation type="submission" date="2019-07" db="EMBL/GenBank/DDBJ databases">
        <title>De Novo Assembly of kiwifruit Actinidia rufa.</title>
        <authorList>
            <person name="Sugita-Konishi S."/>
            <person name="Sato K."/>
            <person name="Mori E."/>
            <person name="Abe Y."/>
            <person name="Kisaki G."/>
            <person name="Hamano K."/>
            <person name="Suezawa K."/>
            <person name="Otani M."/>
            <person name="Fukuda T."/>
            <person name="Manabe T."/>
            <person name="Gomi K."/>
            <person name="Tabuchi M."/>
            <person name="Akimitsu K."/>
            <person name="Kataoka I."/>
        </authorList>
    </citation>
    <scope>NUCLEOTIDE SEQUENCE [LARGE SCALE GENOMIC DNA]</scope>
    <source>
        <strain evidence="4">cv. Fuchu</strain>
    </source>
</reference>
<evidence type="ECO:0000313" key="4">
    <source>
        <dbReference type="Proteomes" id="UP000585474"/>
    </source>
</evidence>
<dbReference type="Pfam" id="PF03732">
    <property type="entry name" value="Retrotrans_gag"/>
    <property type="match status" value="1"/>
</dbReference>
<dbReference type="PANTHER" id="PTHR33223:SF10">
    <property type="entry name" value="AMINOTRANSFERASE-LIKE PLANT MOBILE DOMAIN-CONTAINING PROTEIN"/>
    <property type="match status" value="1"/>
</dbReference>
<dbReference type="PANTHER" id="PTHR33223">
    <property type="entry name" value="CCHC-TYPE DOMAIN-CONTAINING PROTEIN"/>
    <property type="match status" value="1"/>
</dbReference>
<name>A0A7J0GZF5_9ERIC</name>
<evidence type="ECO:0000313" key="3">
    <source>
        <dbReference type="EMBL" id="GFZ16176.1"/>
    </source>
</evidence>
<dbReference type="Proteomes" id="UP000585474">
    <property type="component" value="Unassembled WGS sequence"/>
</dbReference>
<protein>
    <recommendedName>
        <fullName evidence="2">Retrotransposon gag domain-containing protein</fullName>
    </recommendedName>
</protein>
<sequence length="604" mass="67042">MYQHASSHTPSSDGTVGMSSLALGWNTKEEVAILKESCFPETALATGLTVSVIAVTGSRASWTMVETSHAAIGHPRYLAPRETMDIARHQSYDVPSPNPLDRGKTSPRNLAKSSPLSSPEPPSEYSSDRPEPKYCLLLALGRGRPLIVRGPVPRNPSNIDCWLLAQIFTTTVWRRLWERQFSMHLRSRNLPRPSASSSWDNRAPPMANTSQIPDLEGLHHEIHGMAEQMRVMNENNARLIQLLAAANPQPPAAPSVPDAERSRHSNRSGDRSHNVSTERARGRRRALSPSLRERSSSSESSQTRPRVRRGRSPRRGDHTKARDKSTLQKIRDLDARLDAINTGTNAQVTVDTLVRQMDPPFTERVLGARISSKFKLPTQLGIYEGKTDPMDHLDSYKRLMSLQGCSDEVMCKAFSATLKGPARNRQKNASHLFTIHQKETESLKDFVKRFNQATLEVEDPSDKVIIMAMMEGLRPGPLFDSLSKNVPETLSTLQSKADKYIAAEELAEAKRRRPRTPPRRPKFILPPLNAPVAQDFIVVDCPSPYNAILGRPTLGGIKAITSTYHLKMKFPTLTGIGEVKGDQKVARQCFISAMKVGTSVQSAQ</sequence>
<gene>
    <name evidence="3" type="ORF">Acr_25g0005850</name>
</gene>
<feature type="region of interest" description="Disordered" evidence="1">
    <location>
        <begin position="91"/>
        <end position="130"/>
    </location>
</feature>
<feature type="domain" description="Retrotransposon gag" evidence="2">
    <location>
        <begin position="411"/>
        <end position="475"/>
    </location>
</feature>
<dbReference type="InterPro" id="IPR005162">
    <property type="entry name" value="Retrotrans_gag_dom"/>
</dbReference>
<evidence type="ECO:0000259" key="2">
    <source>
        <dbReference type="Pfam" id="PF03732"/>
    </source>
</evidence>
<proteinExistence type="predicted"/>
<dbReference type="EMBL" id="BJWL01000025">
    <property type="protein sequence ID" value="GFZ16176.1"/>
    <property type="molecule type" value="Genomic_DNA"/>
</dbReference>
<dbReference type="AlphaFoldDB" id="A0A7J0GZF5"/>
<evidence type="ECO:0000256" key="1">
    <source>
        <dbReference type="SAM" id="MobiDB-lite"/>
    </source>
</evidence>
<accession>A0A7J0GZF5</accession>
<feature type="region of interest" description="Disordered" evidence="1">
    <location>
        <begin position="248"/>
        <end position="327"/>
    </location>
</feature>
<organism evidence="3 4">
    <name type="scientific">Actinidia rufa</name>
    <dbReference type="NCBI Taxonomy" id="165716"/>
    <lineage>
        <taxon>Eukaryota</taxon>
        <taxon>Viridiplantae</taxon>
        <taxon>Streptophyta</taxon>
        <taxon>Embryophyta</taxon>
        <taxon>Tracheophyta</taxon>
        <taxon>Spermatophyta</taxon>
        <taxon>Magnoliopsida</taxon>
        <taxon>eudicotyledons</taxon>
        <taxon>Gunneridae</taxon>
        <taxon>Pentapetalae</taxon>
        <taxon>asterids</taxon>
        <taxon>Ericales</taxon>
        <taxon>Actinidiaceae</taxon>
        <taxon>Actinidia</taxon>
    </lineage>
</organism>
<comment type="caution">
    <text evidence="3">The sequence shown here is derived from an EMBL/GenBank/DDBJ whole genome shotgun (WGS) entry which is preliminary data.</text>
</comment>
<feature type="compositionally biased region" description="Basic and acidic residues" evidence="1">
    <location>
        <begin position="314"/>
        <end position="327"/>
    </location>
</feature>